<feature type="compositionally biased region" description="Basic and acidic residues" evidence="6">
    <location>
        <begin position="188"/>
        <end position="211"/>
    </location>
</feature>
<dbReference type="RefSeq" id="XP_008713944.1">
    <property type="nucleotide sequence ID" value="XM_008715722.1"/>
</dbReference>
<name>W2S5H4_CYPE1</name>
<dbReference type="Pfam" id="PF13816">
    <property type="entry name" value="Dehydratase_hem"/>
    <property type="match status" value="2"/>
</dbReference>
<keyword evidence="4" id="KW-0408">Iron</keyword>
<gene>
    <name evidence="7" type="ORF">HMPREF1541_11053</name>
</gene>
<dbReference type="InParanoid" id="W2S5H4"/>
<evidence type="ECO:0000313" key="7">
    <source>
        <dbReference type="EMBL" id="ETN43922.1"/>
    </source>
</evidence>
<keyword evidence="5" id="KW-0456">Lyase</keyword>
<dbReference type="VEuPathDB" id="FungiDB:HMPREF1541_11053"/>
<evidence type="ECO:0000256" key="6">
    <source>
        <dbReference type="SAM" id="MobiDB-lite"/>
    </source>
</evidence>
<dbReference type="eggNOG" id="ENOG502SHKM">
    <property type="taxonomic scope" value="Eukaryota"/>
</dbReference>
<comment type="cofactor">
    <cofactor evidence="1">
        <name>heme b</name>
        <dbReference type="ChEBI" id="CHEBI:60344"/>
    </cofactor>
</comment>
<dbReference type="GO" id="GO:0016829">
    <property type="term" value="F:lyase activity"/>
    <property type="evidence" value="ECO:0007669"/>
    <property type="project" value="UniProtKB-KW"/>
</dbReference>
<protein>
    <recommendedName>
        <fullName evidence="9">Phenylacetaldoxime dehydratase</fullName>
    </recommendedName>
</protein>
<dbReference type="Proteomes" id="UP000030752">
    <property type="component" value="Unassembled WGS sequence"/>
</dbReference>
<dbReference type="HOGENOM" id="CLU_065607_0_0_1"/>
<dbReference type="EMBL" id="KB822717">
    <property type="protein sequence ID" value="ETN43922.1"/>
    <property type="molecule type" value="Genomic_DNA"/>
</dbReference>
<keyword evidence="3" id="KW-0479">Metal-binding</keyword>
<keyword evidence="2" id="KW-0349">Heme</keyword>
<keyword evidence="8" id="KW-1185">Reference proteome</keyword>
<evidence type="ECO:0000313" key="8">
    <source>
        <dbReference type="Proteomes" id="UP000030752"/>
    </source>
</evidence>
<proteinExistence type="predicted"/>
<reference evidence="7 8" key="1">
    <citation type="submission" date="2013-03" db="EMBL/GenBank/DDBJ databases">
        <title>The Genome Sequence of Phialophora europaea CBS 101466.</title>
        <authorList>
            <consortium name="The Broad Institute Genomics Platform"/>
            <person name="Cuomo C."/>
            <person name="de Hoog S."/>
            <person name="Gorbushina A."/>
            <person name="Walker B."/>
            <person name="Young S.K."/>
            <person name="Zeng Q."/>
            <person name="Gargeya S."/>
            <person name="Fitzgerald M."/>
            <person name="Haas B."/>
            <person name="Abouelleil A."/>
            <person name="Allen A.W."/>
            <person name="Alvarado L."/>
            <person name="Arachchi H.M."/>
            <person name="Berlin A.M."/>
            <person name="Chapman S.B."/>
            <person name="Gainer-Dewar J."/>
            <person name="Goldberg J."/>
            <person name="Griggs A."/>
            <person name="Gujja S."/>
            <person name="Hansen M."/>
            <person name="Howarth C."/>
            <person name="Imamovic A."/>
            <person name="Ireland A."/>
            <person name="Larimer J."/>
            <person name="McCowan C."/>
            <person name="Murphy C."/>
            <person name="Pearson M."/>
            <person name="Poon T.W."/>
            <person name="Priest M."/>
            <person name="Roberts A."/>
            <person name="Saif S."/>
            <person name="Shea T."/>
            <person name="Sisk P."/>
            <person name="Sykes S."/>
            <person name="Wortman J."/>
            <person name="Nusbaum C."/>
            <person name="Birren B."/>
        </authorList>
    </citation>
    <scope>NUCLEOTIDE SEQUENCE [LARGE SCALE GENOMIC DNA]</scope>
    <source>
        <strain evidence="7 8">CBS 101466</strain>
    </source>
</reference>
<evidence type="ECO:0000256" key="3">
    <source>
        <dbReference type="ARBA" id="ARBA00022723"/>
    </source>
</evidence>
<dbReference type="InterPro" id="IPR025702">
    <property type="entry name" value="OXD"/>
</dbReference>
<dbReference type="GO" id="GO:0046872">
    <property type="term" value="F:metal ion binding"/>
    <property type="evidence" value="ECO:0007669"/>
    <property type="project" value="UniProtKB-KW"/>
</dbReference>
<organism evidence="7 8">
    <name type="scientific">Cyphellophora europaea (strain CBS 101466)</name>
    <name type="common">Phialophora europaea</name>
    <dbReference type="NCBI Taxonomy" id="1220924"/>
    <lineage>
        <taxon>Eukaryota</taxon>
        <taxon>Fungi</taxon>
        <taxon>Dikarya</taxon>
        <taxon>Ascomycota</taxon>
        <taxon>Pezizomycotina</taxon>
        <taxon>Eurotiomycetes</taxon>
        <taxon>Chaetothyriomycetidae</taxon>
        <taxon>Chaetothyriales</taxon>
        <taxon>Cyphellophoraceae</taxon>
        <taxon>Cyphellophora</taxon>
    </lineage>
</organism>
<feature type="region of interest" description="Disordered" evidence="6">
    <location>
        <begin position="182"/>
        <end position="213"/>
    </location>
</feature>
<evidence type="ECO:0008006" key="9">
    <source>
        <dbReference type="Google" id="ProtNLM"/>
    </source>
</evidence>
<evidence type="ECO:0000256" key="1">
    <source>
        <dbReference type="ARBA" id="ARBA00001970"/>
    </source>
</evidence>
<evidence type="ECO:0000256" key="5">
    <source>
        <dbReference type="ARBA" id="ARBA00023239"/>
    </source>
</evidence>
<dbReference type="AlphaFoldDB" id="W2S5H4"/>
<dbReference type="GeneID" id="19978392"/>
<sequence length="418" mass="46673">MACPIPRKYPPKQPPSWKPPVPRWQLTFPSTINAVHTLYIGIQSHTSPNPALSSALASLTTWLAHTARPASIDAFLTETTLAHDLPHSRVWVLYFTSPTVFTAALATLDLPARHRAAGPTVGFWAESFSTPISRLETNYAGLHERPGLARLSEVGREGHELSAYWGAARDRIPASGEDLFALPGSKVPEPDGRNGDGEELREARGKGEKAKTTWHVTDELSTESDAVEVQILRETEVPRGYGQRLVGGNYDNMTHIRSGQCWDQCPEDEAEAYTRPGGLQEKLMKGMEYLWTHPEETGTLGLRWLRNVVSDENKKPEGEARADGTSVRPINETCGAGFFRNLKDLENWSSTHPSHMAIFTGAHKHAREWGSDRKFMTWHEVSVLKRGEARWEYVNCDPRTGVVRYVKMDSVEDLSAKQ</sequence>
<accession>W2S5H4</accession>
<dbReference type="OrthoDB" id="3359285at2759"/>
<evidence type="ECO:0000256" key="4">
    <source>
        <dbReference type="ARBA" id="ARBA00023004"/>
    </source>
</evidence>
<evidence type="ECO:0000256" key="2">
    <source>
        <dbReference type="ARBA" id="ARBA00022617"/>
    </source>
</evidence>